<evidence type="ECO:0000313" key="4">
    <source>
        <dbReference type="Proteomes" id="UP000288805"/>
    </source>
</evidence>
<evidence type="ECO:0000259" key="2">
    <source>
        <dbReference type="Pfam" id="PF26168"/>
    </source>
</evidence>
<dbReference type="Proteomes" id="UP000288805">
    <property type="component" value="Unassembled WGS sequence"/>
</dbReference>
<evidence type="ECO:0000256" key="1">
    <source>
        <dbReference type="ARBA" id="ARBA00009995"/>
    </source>
</evidence>
<accession>A0A438JL47</accession>
<gene>
    <name evidence="3" type="primary">ZOG1_4</name>
    <name evidence="3" type="ORF">CK203_012428</name>
</gene>
<sequence>MARIRPVRSWPILGVPTLAQVEAARPLLFCVKVGECLLEMGEECATLPFVHVRLHGVDKKRNILEVAKLAATYLINHVTKLLTVVLSQHLEMMLCARPSKPTSATLSHHLFLQIPVHYVGSATHINQAKLRLQGWDPLLEPNFHFHDFPTPHFHSPPPDPDASVQFPAHLQPCLRHLQSFDFVGIGNAESYTFHSVSVFSIFFFFWESLGRPALEGHEFKKLSSGNLYYTSKLIEGPMWIYFGKRRLMAPKSVLLVSFGTSTSLTDEQIKELAIGLERSGHKFIWLLRDADKGDIFSEEVRRSELPEGYEERMKETGMGWCMGVPIAAWPMHSDQPRNAALVTQVLQVGLAVKEWAEREQLVAASAIEKAVRRLMASEEGNAMRKKAQQLGNPYRGQWKRVGFLARSWMVSLLTSLDSLASDGGILQCDQLSPCIRQGGLRISLK</sequence>
<dbReference type="PANTHER" id="PTHR48044:SF22">
    <property type="entry name" value="GLYCOSYLTRANSFERASE"/>
    <property type="match status" value="1"/>
</dbReference>
<evidence type="ECO:0000313" key="3">
    <source>
        <dbReference type="EMBL" id="RVX09696.1"/>
    </source>
</evidence>
<dbReference type="GO" id="GO:0008194">
    <property type="term" value="F:UDP-glycosyltransferase activity"/>
    <property type="evidence" value="ECO:0007669"/>
    <property type="project" value="UniProtKB-ARBA"/>
</dbReference>
<feature type="domain" description="Glycosyltransferase N-terminal" evidence="2">
    <location>
        <begin position="113"/>
        <end position="175"/>
    </location>
</feature>
<dbReference type="GO" id="GO:1901135">
    <property type="term" value="P:carbohydrate derivative metabolic process"/>
    <property type="evidence" value="ECO:0007669"/>
    <property type="project" value="UniProtKB-ARBA"/>
</dbReference>
<protein>
    <submittedName>
        <fullName evidence="3">Zeatin O-glucosyltransferase</fullName>
    </submittedName>
</protein>
<dbReference type="AlphaFoldDB" id="A0A438JL47"/>
<reference evidence="3 4" key="1">
    <citation type="journal article" date="2018" name="PLoS Genet.">
        <title>Population sequencing reveals clonal diversity and ancestral inbreeding in the grapevine cultivar Chardonnay.</title>
        <authorList>
            <person name="Roach M.J."/>
            <person name="Johnson D.L."/>
            <person name="Bohlmann J."/>
            <person name="van Vuuren H.J."/>
            <person name="Jones S.J."/>
            <person name="Pretorius I.S."/>
            <person name="Schmidt S.A."/>
            <person name="Borneman A.R."/>
        </authorList>
    </citation>
    <scope>NUCLEOTIDE SEQUENCE [LARGE SCALE GENOMIC DNA]</scope>
    <source>
        <strain evidence="4">cv. Chardonnay</strain>
        <tissue evidence="3">Leaf</tissue>
    </source>
</reference>
<proteinExistence type="inferred from homology"/>
<keyword evidence="3" id="KW-0808">Transferase</keyword>
<name>A0A438JL47_VITVI</name>
<dbReference type="EMBL" id="QGNW01000037">
    <property type="protein sequence ID" value="RVX09696.1"/>
    <property type="molecule type" value="Genomic_DNA"/>
</dbReference>
<dbReference type="PANTHER" id="PTHR48044">
    <property type="entry name" value="GLYCOSYLTRANSFERASE"/>
    <property type="match status" value="1"/>
</dbReference>
<dbReference type="Gene3D" id="3.40.50.2000">
    <property type="entry name" value="Glycogen Phosphorylase B"/>
    <property type="match status" value="2"/>
</dbReference>
<dbReference type="SUPFAM" id="SSF53756">
    <property type="entry name" value="UDP-Glycosyltransferase/glycogen phosphorylase"/>
    <property type="match status" value="1"/>
</dbReference>
<organism evidence="3 4">
    <name type="scientific">Vitis vinifera</name>
    <name type="common">Grape</name>
    <dbReference type="NCBI Taxonomy" id="29760"/>
    <lineage>
        <taxon>Eukaryota</taxon>
        <taxon>Viridiplantae</taxon>
        <taxon>Streptophyta</taxon>
        <taxon>Embryophyta</taxon>
        <taxon>Tracheophyta</taxon>
        <taxon>Spermatophyta</taxon>
        <taxon>Magnoliopsida</taxon>
        <taxon>eudicotyledons</taxon>
        <taxon>Gunneridae</taxon>
        <taxon>Pentapetalae</taxon>
        <taxon>rosids</taxon>
        <taxon>Vitales</taxon>
        <taxon>Vitaceae</taxon>
        <taxon>Viteae</taxon>
        <taxon>Vitis</taxon>
    </lineage>
</organism>
<dbReference type="InterPro" id="IPR058980">
    <property type="entry name" value="Glyco_transf_N"/>
</dbReference>
<comment type="similarity">
    <text evidence="1">Belongs to the UDP-glycosyltransferase family.</text>
</comment>
<dbReference type="Pfam" id="PF26168">
    <property type="entry name" value="Glyco_transf_N"/>
    <property type="match status" value="1"/>
</dbReference>
<comment type="caution">
    <text evidence="3">The sequence shown here is derived from an EMBL/GenBank/DDBJ whole genome shotgun (WGS) entry which is preliminary data.</text>
</comment>